<dbReference type="EMBL" id="JAFREM010000013">
    <property type="protein sequence ID" value="MBO1306193.1"/>
    <property type="molecule type" value="Genomic_DNA"/>
</dbReference>
<dbReference type="PANTHER" id="PTHR12358:SF54">
    <property type="entry name" value="SPHINGOSINE KINASE RELATED PROTEIN"/>
    <property type="match status" value="1"/>
</dbReference>
<dbReference type="GO" id="GO:0016301">
    <property type="term" value="F:kinase activity"/>
    <property type="evidence" value="ECO:0007669"/>
    <property type="project" value="UniProtKB-KW"/>
</dbReference>
<reference evidence="6 7" key="1">
    <citation type="submission" date="2021-03" db="EMBL/GenBank/DDBJ databases">
        <title>Enterococcal diversity collection.</title>
        <authorList>
            <person name="Gilmore M.S."/>
            <person name="Schwartzman J."/>
            <person name="Van Tyne D."/>
            <person name="Martin M."/>
            <person name="Earl A.M."/>
            <person name="Manson A.L."/>
            <person name="Straub T."/>
            <person name="Salamzade R."/>
            <person name="Saavedra J."/>
            <person name="Lebreton F."/>
            <person name="Prichula J."/>
            <person name="Schaufler K."/>
            <person name="Gaca A."/>
            <person name="Sgardioli B."/>
            <person name="Wagenaar J."/>
            <person name="Strong T."/>
        </authorList>
    </citation>
    <scope>NUCLEOTIDE SEQUENCE [LARGE SCALE GENOMIC DNA]</scope>
    <source>
        <strain evidence="6 7">669A</strain>
    </source>
</reference>
<comment type="cofactor">
    <cofactor evidence="1">
        <name>Mg(2+)</name>
        <dbReference type="ChEBI" id="CHEBI:18420"/>
    </cofactor>
</comment>
<gene>
    <name evidence="6" type="ORF">JZO70_08480</name>
</gene>
<keyword evidence="6" id="KW-0418">Kinase</keyword>
<evidence type="ECO:0000313" key="6">
    <source>
        <dbReference type="EMBL" id="MBO1306193.1"/>
    </source>
</evidence>
<dbReference type="InterPro" id="IPR016064">
    <property type="entry name" value="NAD/diacylglycerol_kinase_sf"/>
</dbReference>
<keyword evidence="3" id="KW-0547">Nucleotide-binding</keyword>
<dbReference type="InterPro" id="IPR017438">
    <property type="entry name" value="ATP-NAD_kinase_N"/>
</dbReference>
<evidence type="ECO:0000256" key="1">
    <source>
        <dbReference type="ARBA" id="ARBA00001946"/>
    </source>
</evidence>
<keyword evidence="6" id="KW-0808">Transferase</keyword>
<comment type="caution">
    <text evidence="6">The sequence shown here is derived from an EMBL/GenBank/DDBJ whole genome shotgun (WGS) entry which is preliminary data.</text>
</comment>
<dbReference type="RefSeq" id="WP_207673124.1">
    <property type="nucleotide sequence ID" value="NZ_JAFREM010000013.1"/>
</dbReference>
<dbReference type="SMART" id="SM00046">
    <property type="entry name" value="DAGKc"/>
    <property type="match status" value="1"/>
</dbReference>
<evidence type="ECO:0000256" key="4">
    <source>
        <dbReference type="ARBA" id="ARBA00022840"/>
    </source>
</evidence>
<keyword evidence="4" id="KW-0067">ATP-binding</keyword>
<name>A0ABS3L986_9ENTE</name>
<dbReference type="PROSITE" id="PS50146">
    <property type="entry name" value="DAGK"/>
    <property type="match status" value="1"/>
</dbReference>
<sequence length="301" mass="33388">MTYAIYFNPNAGDGKAEETAQRMKEKLATVNKEAEFLTAPDPEAAIEKIKDHLDDYEALVAIGGDGTLNIVATAFVQAGRSIPFGIIPGGTVNNFAKRWHIPMDLEEAMDVIVAGHTREVGIGSCGEREKAIVSSFAFGTFADISNEVRQQEKQKFGLIVYPIKAIKQFGKKRSYKVRIEADSFKKDIKVWFGLITTTSSIGGMSYVQKGSESFHVSILHNMTIFKLIQLARFVFTGKLENSDSVLYLQPTKIRLTPLTDNEIVARIDGDKGPKLPLELDWLHKFLTIYVPEKKVNAKGGN</sequence>
<dbReference type="InterPro" id="IPR001206">
    <property type="entry name" value="Diacylglycerol_kinase_cat_dom"/>
</dbReference>
<proteinExistence type="inferred from homology"/>
<dbReference type="InterPro" id="IPR050187">
    <property type="entry name" value="Lipid_Phosphate_FormReg"/>
</dbReference>
<evidence type="ECO:0000259" key="5">
    <source>
        <dbReference type="PROSITE" id="PS50146"/>
    </source>
</evidence>
<dbReference type="Gene3D" id="3.40.50.10330">
    <property type="entry name" value="Probable inorganic polyphosphate/atp-NAD kinase, domain 1"/>
    <property type="match status" value="1"/>
</dbReference>
<accession>A0ABS3L986</accession>
<comment type="similarity">
    <text evidence="2">Belongs to the diacylglycerol/lipid kinase family.</text>
</comment>
<dbReference type="Pfam" id="PF00781">
    <property type="entry name" value="DAGK_cat"/>
    <property type="match status" value="1"/>
</dbReference>
<protein>
    <submittedName>
        <fullName evidence="6">Diacylglycerol kinase family lipid kinase</fullName>
    </submittedName>
</protein>
<evidence type="ECO:0000256" key="3">
    <source>
        <dbReference type="ARBA" id="ARBA00022741"/>
    </source>
</evidence>
<evidence type="ECO:0000256" key="2">
    <source>
        <dbReference type="ARBA" id="ARBA00005983"/>
    </source>
</evidence>
<dbReference type="Proteomes" id="UP000664601">
    <property type="component" value="Unassembled WGS sequence"/>
</dbReference>
<dbReference type="Gene3D" id="2.60.200.40">
    <property type="match status" value="1"/>
</dbReference>
<evidence type="ECO:0000313" key="7">
    <source>
        <dbReference type="Proteomes" id="UP000664601"/>
    </source>
</evidence>
<organism evidence="6 7">
    <name type="scientific">Candidatus Enterococcus moelleringii</name>
    <dbReference type="NCBI Taxonomy" id="2815325"/>
    <lineage>
        <taxon>Bacteria</taxon>
        <taxon>Bacillati</taxon>
        <taxon>Bacillota</taxon>
        <taxon>Bacilli</taxon>
        <taxon>Lactobacillales</taxon>
        <taxon>Enterococcaceae</taxon>
        <taxon>Enterococcus</taxon>
    </lineage>
</organism>
<keyword evidence="7" id="KW-1185">Reference proteome</keyword>
<feature type="domain" description="DAGKc" evidence="5">
    <location>
        <begin position="1"/>
        <end position="129"/>
    </location>
</feature>
<dbReference type="PANTHER" id="PTHR12358">
    <property type="entry name" value="SPHINGOSINE KINASE"/>
    <property type="match status" value="1"/>
</dbReference>
<dbReference type="SUPFAM" id="SSF111331">
    <property type="entry name" value="NAD kinase/diacylglycerol kinase-like"/>
    <property type="match status" value="1"/>
</dbReference>